<dbReference type="EMBL" id="LAZR01005947">
    <property type="protein sequence ID" value="KKM95920.1"/>
    <property type="molecule type" value="Genomic_DNA"/>
</dbReference>
<sequence length="216" mass="22746">MSCVPQYPFRPKFVASDVKCIALTFEEHRSRLFGGGTFFRSIAQGRDRNQLSLEVTVVSTGPLTFDVTLFVRFGGGSPVETFMVTQTENGIGDCISGGISALRSAVNSSSTLISMPARGTDFFDSGTDAATGCMSAFSDTSMTGGDGELDPSVPADLAAILTIRTGPTRTLLIISTTENAVGFPVTPPSSNRVRQFDGTVFISFSNLVAGSCPIDV</sequence>
<comment type="caution">
    <text evidence="1">The sequence shown here is derived from an EMBL/GenBank/DDBJ whole genome shotgun (WGS) entry which is preliminary data.</text>
</comment>
<reference evidence="1" key="1">
    <citation type="journal article" date="2015" name="Nature">
        <title>Complex archaea that bridge the gap between prokaryotes and eukaryotes.</title>
        <authorList>
            <person name="Spang A."/>
            <person name="Saw J.H."/>
            <person name="Jorgensen S.L."/>
            <person name="Zaremba-Niedzwiedzka K."/>
            <person name="Martijn J."/>
            <person name="Lind A.E."/>
            <person name="van Eijk R."/>
            <person name="Schleper C."/>
            <person name="Guy L."/>
            <person name="Ettema T.J."/>
        </authorList>
    </citation>
    <scope>NUCLEOTIDE SEQUENCE</scope>
</reference>
<proteinExistence type="predicted"/>
<accession>A0A0F9P4C9</accession>
<organism evidence="1">
    <name type="scientific">marine sediment metagenome</name>
    <dbReference type="NCBI Taxonomy" id="412755"/>
    <lineage>
        <taxon>unclassified sequences</taxon>
        <taxon>metagenomes</taxon>
        <taxon>ecological metagenomes</taxon>
    </lineage>
</organism>
<name>A0A0F9P4C9_9ZZZZ</name>
<dbReference type="AlphaFoldDB" id="A0A0F9P4C9"/>
<gene>
    <name evidence="1" type="ORF">LCGC14_1183360</name>
</gene>
<protein>
    <submittedName>
        <fullName evidence="1">Uncharacterized protein</fullName>
    </submittedName>
</protein>
<evidence type="ECO:0000313" key="1">
    <source>
        <dbReference type="EMBL" id="KKM95920.1"/>
    </source>
</evidence>